<organism evidence="2 3">
    <name type="scientific">Calditerricola satsumensis</name>
    <dbReference type="NCBI Taxonomy" id="373054"/>
    <lineage>
        <taxon>Bacteria</taxon>
        <taxon>Bacillati</taxon>
        <taxon>Bacillota</taxon>
        <taxon>Bacilli</taxon>
        <taxon>Bacillales</taxon>
        <taxon>Bacillaceae</taxon>
        <taxon>Calditerricola</taxon>
    </lineage>
</organism>
<dbReference type="PANTHER" id="PTHR43312:SF1">
    <property type="entry name" value="NADP-DEPENDENT OXIDOREDUCTASE DOMAIN-CONTAINING PROTEIN"/>
    <property type="match status" value="1"/>
</dbReference>
<dbReference type="RefSeq" id="WP_188817055.1">
    <property type="nucleotide sequence ID" value="NZ_BMOF01000017.1"/>
</dbReference>
<dbReference type="SUPFAM" id="SSF51430">
    <property type="entry name" value="NAD(P)-linked oxidoreductase"/>
    <property type="match status" value="1"/>
</dbReference>
<dbReference type="InterPro" id="IPR036812">
    <property type="entry name" value="NAD(P)_OxRdtase_dom_sf"/>
</dbReference>
<dbReference type="Gene3D" id="3.20.20.100">
    <property type="entry name" value="NADP-dependent oxidoreductase domain"/>
    <property type="match status" value="1"/>
</dbReference>
<dbReference type="EMBL" id="BMOF01000017">
    <property type="protein sequence ID" value="GGJ98919.1"/>
    <property type="molecule type" value="Genomic_DNA"/>
</dbReference>
<name>A0A8J3F9Z6_9BACI</name>
<proteinExistence type="predicted"/>
<evidence type="ECO:0000313" key="2">
    <source>
        <dbReference type="EMBL" id="GGJ98919.1"/>
    </source>
</evidence>
<dbReference type="InterPro" id="IPR053135">
    <property type="entry name" value="AKR2_Oxidoreductase"/>
</dbReference>
<keyword evidence="3" id="KW-1185">Reference proteome</keyword>
<dbReference type="PANTHER" id="PTHR43312">
    <property type="entry name" value="D-THREO-ALDOSE 1-DEHYDROGENASE"/>
    <property type="match status" value="1"/>
</dbReference>
<feature type="domain" description="NADP-dependent oxidoreductase" evidence="1">
    <location>
        <begin position="16"/>
        <end position="320"/>
    </location>
</feature>
<dbReference type="CDD" id="cd19086">
    <property type="entry name" value="AKR_AKR11C1"/>
    <property type="match status" value="1"/>
</dbReference>
<sequence length="345" mass="38927">MKYRKLYGTDIEVSEVGFGVWSVATKWWGVTDEKLGLKLLREAYEEYGITFFDTADVYGQGRGETMLAEAFAGMRDKIVIGTKFGYDIYSHPGERKGHSELPQRWDPDFIRMACENSLRRLNTDYIDLYQLHNCRMEVIQNDAVFETLEKLKEEGKIRAYGVALGPDIGWREEGLAAINRPGMASVQIINNLLEQDPARDFFPVAEEKQVSLIVRVPHASGLLDGTYDPNKHFDKSDHRSHRPQKWMEAGLEAVRQLSFLYGPDTGRTIGQAAILFSLARPSVKTVLPNITSEENLKEFAQAVDCPPLTAEEMAKIEELWVGGLNKLLEQPMADSKTKPTPVAAR</sequence>
<reference evidence="2" key="2">
    <citation type="submission" date="2020-09" db="EMBL/GenBank/DDBJ databases">
        <authorList>
            <person name="Sun Q."/>
            <person name="Ohkuma M."/>
        </authorList>
    </citation>
    <scope>NUCLEOTIDE SEQUENCE</scope>
    <source>
        <strain evidence="2">JCM 14719</strain>
    </source>
</reference>
<accession>A0A8J3F9Z6</accession>
<evidence type="ECO:0000313" key="3">
    <source>
        <dbReference type="Proteomes" id="UP000637720"/>
    </source>
</evidence>
<protein>
    <submittedName>
        <fullName evidence="2">General stress protein</fullName>
    </submittedName>
</protein>
<gene>
    <name evidence="2" type="ORF">GCM10007043_11140</name>
</gene>
<dbReference type="InterPro" id="IPR023210">
    <property type="entry name" value="NADP_OxRdtase_dom"/>
</dbReference>
<dbReference type="Pfam" id="PF00248">
    <property type="entry name" value="Aldo_ket_red"/>
    <property type="match status" value="1"/>
</dbReference>
<evidence type="ECO:0000259" key="1">
    <source>
        <dbReference type="Pfam" id="PF00248"/>
    </source>
</evidence>
<comment type="caution">
    <text evidence="2">The sequence shown here is derived from an EMBL/GenBank/DDBJ whole genome shotgun (WGS) entry which is preliminary data.</text>
</comment>
<reference evidence="2" key="1">
    <citation type="journal article" date="2014" name="Int. J. Syst. Evol. Microbiol.">
        <title>Complete genome sequence of Corynebacterium casei LMG S-19264T (=DSM 44701T), isolated from a smear-ripened cheese.</title>
        <authorList>
            <consortium name="US DOE Joint Genome Institute (JGI-PGF)"/>
            <person name="Walter F."/>
            <person name="Albersmeier A."/>
            <person name="Kalinowski J."/>
            <person name="Ruckert C."/>
        </authorList>
    </citation>
    <scope>NUCLEOTIDE SEQUENCE</scope>
    <source>
        <strain evidence="2">JCM 14719</strain>
    </source>
</reference>
<dbReference type="AlphaFoldDB" id="A0A8J3F9Z6"/>
<dbReference type="Proteomes" id="UP000637720">
    <property type="component" value="Unassembled WGS sequence"/>
</dbReference>